<feature type="non-terminal residue" evidence="2">
    <location>
        <position position="1"/>
    </location>
</feature>
<feature type="compositionally biased region" description="Basic residues" evidence="1">
    <location>
        <begin position="1"/>
        <end position="12"/>
    </location>
</feature>
<name>A0A6J4K992_9CHLR</name>
<gene>
    <name evidence="2" type="ORF">AVDCRST_MAG26-4686</name>
</gene>
<accession>A0A6J4K992</accession>
<reference evidence="2" key="1">
    <citation type="submission" date="2020-02" db="EMBL/GenBank/DDBJ databases">
        <authorList>
            <person name="Meier V. D."/>
        </authorList>
    </citation>
    <scope>NUCLEOTIDE SEQUENCE</scope>
    <source>
        <strain evidence="2">AVDCRST_MAG26</strain>
    </source>
</reference>
<feature type="region of interest" description="Disordered" evidence="1">
    <location>
        <begin position="1"/>
        <end position="21"/>
    </location>
</feature>
<feature type="non-terminal residue" evidence="2">
    <location>
        <position position="21"/>
    </location>
</feature>
<evidence type="ECO:0000313" key="2">
    <source>
        <dbReference type="EMBL" id="CAA9299462.1"/>
    </source>
</evidence>
<proteinExistence type="predicted"/>
<dbReference type="EMBL" id="CADCTK010001124">
    <property type="protein sequence ID" value="CAA9299462.1"/>
    <property type="molecule type" value="Genomic_DNA"/>
</dbReference>
<evidence type="ECO:0000256" key="1">
    <source>
        <dbReference type="SAM" id="MobiDB-lite"/>
    </source>
</evidence>
<sequence length="21" mass="2351">DLRMGAARRRRHEPAVCATAL</sequence>
<dbReference type="AlphaFoldDB" id="A0A6J4K992"/>
<protein>
    <submittedName>
        <fullName evidence="2">Uncharacterized protein</fullName>
    </submittedName>
</protein>
<organism evidence="2">
    <name type="scientific">uncultured Chloroflexia bacterium</name>
    <dbReference type="NCBI Taxonomy" id="1672391"/>
    <lineage>
        <taxon>Bacteria</taxon>
        <taxon>Bacillati</taxon>
        <taxon>Chloroflexota</taxon>
        <taxon>Chloroflexia</taxon>
        <taxon>environmental samples</taxon>
    </lineage>
</organism>